<gene>
    <name evidence="1" type="ORF">H9738_15005</name>
</gene>
<dbReference type="Proteomes" id="UP000824230">
    <property type="component" value="Unassembled WGS sequence"/>
</dbReference>
<dbReference type="SUPFAM" id="SSF52467">
    <property type="entry name" value="DHS-like NAD/FAD-binding domain"/>
    <property type="match status" value="1"/>
</dbReference>
<dbReference type="Gene3D" id="3.40.50.1220">
    <property type="entry name" value="TPP-binding domain"/>
    <property type="match status" value="1"/>
</dbReference>
<sequence length="280" mass="31874">MQAYPLGSLLAEIKEADAILIGASNGLSITEGLHLFADNQAFEELFGDLKQKYGMQCILQGMGARWPSEEEKWGFWSRLVHHYCGEYRETQVMADLKKLISKKDYFVITSNGECHFEMCGFAPEKIYEVEGNWLTMQCAACCHEKVYPWADLAEKMAETEQEGKIPSELIPYCPVCGGPMQVHMEMDRNFIPETESQKRLENFLEQYHGKKLVILELGIGWRNQLIKAPLMQLAAREPQAVYVTVNLGEIFIPDEIRDKSYGLNGDLAEILHGLAKEQEK</sequence>
<dbReference type="EMBL" id="DXFG01000343">
    <property type="protein sequence ID" value="HIX39149.1"/>
    <property type="molecule type" value="Genomic_DNA"/>
</dbReference>
<name>A0A9D1VPQ0_9FIRM</name>
<reference evidence="1" key="2">
    <citation type="submission" date="2021-04" db="EMBL/GenBank/DDBJ databases">
        <authorList>
            <person name="Gilroy R."/>
        </authorList>
    </citation>
    <scope>NUCLEOTIDE SEQUENCE</scope>
    <source>
        <strain evidence="1">ChiHjej12B11-1927</strain>
    </source>
</reference>
<dbReference type="InterPro" id="IPR029035">
    <property type="entry name" value="DHS-like_NAD/FAD-binding_dom"/>
</dbReference>
<protein>
    <submittedName>
        <fullName evidence="1">NAD-dependent protein deacetylase, SIR2 family</fullName>
    </submittedName>
</protein>
<proteinExistence type="predicted"/>
<accession>A0A9D1VPQ0</accession>
<comment type="caution">
    <text evidence="1">The sequence shown here is derived from an EMBL/GenBank/DDBJ whole genome shotgun (WGS) entry which is preliminary data.</text>
</comment>
<evidence type="ECO:0000313" key="2">
    <source>
        <dbReference type="Proteomes" id="UP000824230"/>
    </source>
</evidence>
<evidence type="ECO:0000313" key="1">
    <source>
        <dbReference type="EMBL" id="HIX39149.1"/>
    </source>
</evidence>
<reference evidence="1" key="1">
    <citation type="journal article" date="2021" name="PeerJ">
        <title>Extensive microbial diversity within the chicken gut microbiome revealed by metagenomics and culture.</title>
        <authorList>
            <person name="Gilroy R."/>
            <person name="Ravi A."/>
            <person name="Getino M."/>
            <person name="Pursley I."/>
            <person name="Horton D.L."/>
            <person name="Alikhan N.F."/>
            <person name="Baker D."/>
            <person name="Gharbi K."/>
            <person name="Hall N."/>
            <person name="Watson M."/>
            <person name="Adriaenssens E.M."/>
            <person name="Foster-Nyarko E."/>
            <person name="Jarju S."/>
            <person name="Secka A."/>
            <person name="Antonio M."/>
            <person name="Oren A."/>
            <person name="Chaudhuri R.R."/>
            <person name="La Ragione R."/>
            <person name="Hildebrand F."/>
            <person name="Pallen M.J."/>
        </authorList>
    </citation>
    <scope>NUCLEOTIDE SEQUENCE</scope>
    <source>
        <strain evidence="1">ChiHjej12B11-1927</strain>
    </source>
</reference>
<organism evidence="1 2">
    <name type="scientific">Candidatus Blautia pullistercoris</name>
    <dbReference type="NCBI Taxonomy" id="2838499"/>
    <lineage>
        <taxon>Bacteria</taxon>
        <taxon>Bacillati</taxon>
        <taxon>Bacillota</taxon>
        <taxon>Clostridia</taxon>
        <taxon>Lachnospirales</taxon>
        <taxon>Lachnospiraceae</taxon>
        <taxon>Blautia</taxon>
    </lineage>
</organism>
<dbReference type="AlphaFoldDB" id="A0A9D1VPQ0"/>